<feature type="compositionally biased region" description="Basic residues" evidence="1">
    <location>
        <begin position="204"/>
        <end position="213"/>
    </location>
</feature>
<name>A0A370F7D7_9BURK</name>
<dbReference type="InterPro" id="IPR021549">
    <property type="entry name" value="DUF2894"/>
</dbReference>
<reference evidence="2 3" key="1">
    <citation type="submission" date="2018-07" db="EMBL/GenBank/DDBJ databases">
        <title>Genomic Encyclopedia of Type Strains, Phase IV (KMG-IV): sequencing the most valuable type-strain genomes for metagenomic binning, comparative biology and taxonomic classification.</title>
        <authorList>
            <person name="Goeker M."/>
        </authorList>
    </citation>
    <scope>NUCLEOTIDE SEQUENCE [LARGE SCALE GENOMIC DNA]</scope>
    <source>
        <strain evidence="2 3">DSM 21352</strain>
    </source>
</reference>
<accession>A0A370F7D7</accession>
<keyword evidence="3" id="KW-1185">Reference proteome</keyword>
<dbReference type="AlphaFoldDB" id="A0A370F7D7"/>
<evidence type="ECO:0000313" key="2">
    <source>
        <dbReference type="EMBL" id="RDI20147.1"/>
    </source>
</evidence>
<feature type="region of interest" description="Disordered" evidence="1">
    <location>
        <begin position="186"/>
        <end position="213"/>
    </location>
</feature>
<protein>
    <submittedName>
        <fullName evidence="2">DUF2894 family protein</fullName>
    </submittedName>
</protein>
<proteinExistence type="predicted"/>
<organism evidence="2 3">
    <name type="scientific">Pseudacidovorax intermedius</name>
    <dbReference type="NCBI Taxonomy" id="433924"/>
    <lineage>
        <taxon>Bacteria</taxon>
        <taxon>Pseudomonadati</taxon>
        <taxon>Pseudomonadota</taxon>
        <taxon>Betaproteobacteria</taxon>
        <taxon>Burkholderiales</taxon>
        <taxon>Comamonadaceae</taxon>
        <taxon>Pseudacidovorax</taxon>
    </lineage>
</organism>
<feature type="region of interest" description="Disordered" evidence="1">
    <location>
        <begin position="90"/>
        <end position="116"/>
    </location>
</feature>
<gene>
    <name evidence="2" type="ORF">DFR41_111123</name>
</gene>
<dbReference type="OrthoDB" id="6025757at2"/>
<evidence type="ECO:0000256" key="1">
    <source>
        <dbReference type="SAM" id="MobiDB-lite"/>
    </source>
</evidence>
<evidence type="ECO:0000313" key="3">
    <source>
        <dbReference type="Proteomes" id="UP000255265"/>
    </source>
</evidence>
<sequence length="213" mass="22914">MMTAMTALQARLTAWREDGSDRADPAAFLVMEALARRTVGQPQRIQQLLVPRLEAALDRYAAGLAARPAQASEAPAPAPRGALGQLADALAQRGRSAPEDGPPLLATAEGQSRPPELKALRRFRGTWSRLSAQQRLRDATAQVPAQAGPLNSHQLVYRALALMQQLAPGYLEHFVGHVDALLSIEQLQSPPPPPPGKGELRAATPRRKSARGR</sequence>
<dbReference type="Pfam" id="PF11445">
    <property type="entry name" value="DUF2894"/>
    <property type="match status" value="1"/>
</dbReference>
<dbReference type="EMBL" id="QQAV01000011">
    <property type="protein sequence ID" value="RDI20147.1"/>
    <property type="molecule type" value="Genomic_DNA"/>
</dbReference>
<comment type="caution">
    <text evidence="2">The sequence shown here is derived from an EMBL/GenBank/DDBJ whole genome shotgun (WGS) entry which is preliminary data.</text>
</comment>
<dbReference type="Proteomes" id="UP000255265">
    <property type="component" value="Unassembled WGS sequence"/>
</dbReference>